<protein>
    <submittedName>
        <fullName evidence="1">Uncharacterized protein</fullName>
    </submittedName>
</protein>
<dbReference type="Proteomes" id="UP000036958">
    <property type="component" value="Unassembled WGS sequence"/>
</dbReference>
<comment type="caution">
    <text evidence="1">The sequence shown here is derived from an EMBL/GenBank/DDBJ whole genome shotgun (WGS) entry which is preliminary data.</text>
</comment>
<evidence type="ECO:0000313" key="1">
    <source>
        <dbReference type="EMBL" id="KOH46937.1"/>
    </source>
</evidence>
<proteinExistence type="predicted"/>
<keyword evidence="2" id="KW-1185">Reference proteome</keyword>
<reference evidence="2" key="1">
    <citation type="submission" date="2015-07" db="EMBL/GenBank/DDBJ databases">
        <title>Genome sequencing of Sunxiuqinia dokdonensis strain SK.</title>
        <authorList>
            <person name="Ahn S."/>
            <person name="Kim B.-C."/>
        </authorList>
    </citation>
    <scope>NUCLEOTIDE SEQUENCE [LARGE SCALE GENOMIC DNA]</scope>
    <source>
        <strain evidence="2">SK</strain>
    </source>
</reference>
<name>A0A0L8VFH5_9BACT</name>
<dbReference type="STRING" id="1409788.NC99_03370"/>
<evidence type="ECO:0000313" key="2">
    <source>
        <dbReference type="Proteomes" id="UP000036958"/>
    </source>
</evidence>
<organism evidence="1 2">
    <name type="scientific">Sunxiuqinia dokdonensis</name>
    <dbReference type="NCBI Taxonomy" id="1409788"/>
    <lineage>
        <taxon>Bacteria</taxon>
        <taxon>Pseudomonadati</taxon>
        <taxon>Bacteroidota</taxon>
        <taxon>Bacteroidia</taxon>
        <taxon>Marinilabiliales</taxon>
        <taxon>Prolixibacteraceae</taxon>
        <taxon>Sunxiuqinia</taxon>
    </lineage>
</organism>
<sequence length="57" mass="6658">MGLIVVSSESLVPRPPANIKTFIYQQILGFYFLEIACPEYFRGGNGFESDWRNQFYF</sequence>
<dbReference type="AlphaFoldDB" id="A0A0L8VFH5"/>
<accession>A0A0L8VFH5</accession>
<gene>
    <name evidence="1" type="ORF">NC99_03370</name>
</gene>
<dbReference type="EMBL" id="LGIA01000014">
    <property type="protein sequence ID" value="KOH46937.1"/>
    <property type="molecule type" value="Genomic_DNA"/>
</dbReference>